<dbReference type="Proteomes" id="UP000187609">
    <property type="component" value="Unassembled WGS sequence"/>
</dbReference>
<protein>
    <recommendedName>
        <fullName evidence="1">RNase H type-1 domain-containing protein</fullName>
    </recommendedName>
</protein>
<proteinExistence type="predicted"/>
<feature type="non-terminal residue" evidence="2">
    <location>
        <position position="158"/>
    </location>
</feature>
<organism evidence="2 3">
    <name type="scientific">Nicotiana attenuata</name>
    <name type="common">Coyote tobacco</name>
    <dbReference type="NCBI Taxonomy" id="49451"/>
    <lineage>
        <taxon>Eukaryota</taxon>
        <taxon>Viridiplantae</taxon>
        <taxon>Streptophyta</taxon>
        <taxon>Embryophyta</taxon>
        <taxon>Tracheophyta</taxon>
        <taxon>Spermatophyta</taxon>
        <taxon>Magnoliopsida</taxon>
        <taxon>eudicotyledons</taxon>
        <taxon>Gunneridae</taxon>
        <taxon>Pentapetalae</taxon>
        <taxon>asterids</taxon>
        <taxon>lamiids</taxon>
        <taxon>Solanales</taxon>
        <taxon>Solanaceae</taxon>
        <taxon>Nicotianoideae</taxon>
        <taxon>Nicotianeae</taxon>
        <taxon>Nicotiana</taxon>
    </lineage>
</organism>
<gene>
    <name evidence="2" type="ORF">A4A49_62761</name>
</gene>
<feature type="non-terminal residue" evidence="2">
    <location>
        <position position="1"/>
    </location>
</feature>
<comment type="caution">
    <text evidence="2">The sequence shown here is derived from an EMBL/GenBank/DDBJ whole genome shotgun (WGS) entry which is preliminary data.</text>
</comment>
<dbReference type="InterPro" id="IPR053151">
    <property type="entry name" value="RNase_H-like"/>
</dbReference>
<dbReference type="InterPro" id="IPR044730">
    <property type="entry name" value="RNase_H-like_dom_plant"/>
</dbReference>
<dbReference type="PANTHER" id="PTHR47723:SF19">
    <property type="entry name" value="POLYNUCLEOTIDYL TRANSFERASE, RIBONUCLEASE H-LIKE SUPERFAMILY PROTEIN"/>
    <property type="match status" value="1"/>
</dbReference>
<dbReference type="Gene3D" id="3.30.420.10">
    <property type="entry name" value="Ribonuclease H-like superfamily/Ribonuclease H"/>
    <property type="match status" value="1"/>
</dbReference>
<dbReference type="AlphaFoldDB" id="A0A1J6JW15"/>
<evidence type="ECO:0000259" key="1">
    <source>
        <dbReference type="Pfam" id="PF13456"/>
    </source>
</evidence>
<dbReference type="CDD" id="cd06222">
    <property type="entry name" value="RNase_H_like"/>
    <property type="match status" value="1"/>
</dbReference>
<dbReference type="EMBL" id="MJEQ01005049">
    <property type="protein sequence ID" value="OIT20644.1"/>
    <property type="molecule type" value="Genomic_DNA"/>
</dbReference>
<dbReference type="InterPro" id="IPR036397">
    <property type="entry name" value="RNaseH_sf"/>
</dbReference>
<evidence type="ECO:0000313" key="2">
    <source>
        <dbReference type="EMBL" id="OIT20644.1"/>
    </source>
</evidence>
<sequence>WILGFNAKCESTSPIHSELLAFRQALHITMQGNFIPCEIETDATEVIRFLEEDYPTYKSFLDECRYLMEKLMERGETRMKHNFREGNKVAHLLAKEALFQPTYNITSFLREPPNFVENMYYKDKEGRNNVRECTLLACNILASLGNDNALSGIVQVCN</sequence>
<accession>A0A1J6JW15</accession>
<dbReference type="Gramene" id="OIT20644">
    <property type="protein sequence ID" value="OIT20644"/>
    <property type="gene ID" value="A4A49_62761"/>
</dbReference>
<dbReference type="SUPFAM" id="SSF53098">
    <property type="entry name" value="Ribonuclease H-like"/>
    <property type="match status" value="1"/>
</dbReference>
<reference evidence="2" key="1">
    <citation type="submission" date="2016-11" db="EMBL/GenBank/DDBJ databases">
        <title>The genome of Nicotiana attenuata.</title>
        <authorList>
            <person name="Xu S."/>
            <person name="Brockmoeller T."/>
            <person name="Gaquerel E."/>
            <person name="Navarro A."/>
            <person name="Kuhl H."/>
            <person name="Gase K."/>
            <person name="Ling Z."/>
            <person name="Zhou W."/>
            <person name="Kreitzer C."/>
            <person name="Stanke M."/>
            <person name="Tang H."/>
            <person name="Lyons E."/>
            <person name="Pandey P."/>
            <person name="Pandey S.P."/>
            <person name="Timmermann B."/>
            <person name="Baldwin I.T."/>
        </authorList>
    </citation>
    <scope>NUCLEOTIDE SEQUENCE [LARGE SCALE GENOMIC DNA]</scope>
    <source>
        <strain evidence="2">UT</strain>
    </source>
</reference>
<dbReference type="GO" id="GO:0004523">
    <property type="term" value="F:RNA-DNA hybrid ribonuclease activity"/>
    <property type="evidence" value="ECO:0007669"/>
    <property type="project" value="InterPro"/>
</dbReference>
<dbReference type="Pfam" id="PF13456">
    <property type="entry name" value="RVT_3"/>
    <property type="match status" value="1"/>
</dbReference>
<dbReference type="PANTHER" id="PTHR47723">
    <property type="entry name" value="OS05G0353850 PROTEIN"/>
    <property type="match status" value="1"/>
</dbReference>
<name>A0A1J6JW15_NICAT</name>
<dbReference type="GO" id="GO:0003676">
    <property type="term" value="F:nucleic acid binding"/>
    <property type="evidence" value="ECO:0007669"/>
    <property type="project" value="InterPro"/>
</dbReference>
<dbReference type="InterPro" id="IPR012337">
    <property type="entry name" value="RNaseH-like_sf"/>
</dbReference>
<keyword evidence="3" id="KW-1185">Reference proteome</keyword>
<feature type="domain" description="RNase H type-1" evidence="1">
    <location>
        <begin position="8"/>
        <end position="97"/>
    </location>
</feature>
<evidence type="ECO:0000313" key="3">
    <source>
        <dbReference type="Proteomes" id="UP000187609"/>
    </source>
</evidence>
<dbReference type="InterPro" id="IPR002156">
    <property type="entry name" value="RNaseH_domain"/>
</dbReference>